<comment type="caution">
    <text evidence="2">The sequence shown here is derived from an EMBL/GenBank/DDBJ whole genome shotgun (WGS) entry which is preliminary data.</text>
</comment>
<feature type="region of interest" description="Disordered" evidence="1">
    <location>
        <begin position="41"/>
        <end position="139"/>
    </location>
</feature>
<evidence type="ECO:0000313" key="2">
    <source>
        <dbReference type="EMBL" id="KKM61893.1"/>
    </source>
</evidence>
<evidence type="ECO:0000256" key="1">
    <source>
        <dbReference type="SAM" id="MobiDB-lite"/>
    </source>
</evidence>
<name>A0A0F9IX99_9ZZZZ</name>
<feature type="non-terminal residue" evidence="2">
    <location>
        <position position="1"/>
    </location>
</feature>
<accession>A0A0F9IX99</accession>
<dbReference type="AlphaFoldDB" id="A0A0F9IX99"/>
<feature type="compositionally biased region" description="Basic residues" evidence="1">
    <location>
        <begin position="42"/>
        <end position="96"/>
    </location>
</feature>
<feature type="compositionally biased region" description="Basic and acidic residues" evidence="1">
    <location>
        <begin position="1"/>
        <end position="18"/>
    </location>
</feature>
<sequence length="139" mass="15633">IIQFRFGDDGVEPTHTDHGQAVNLDVLLLKAKALNVEEIRKLIKKKPSPKKNTSKKSTPKKPAPKKKSAPKKKAGPVKAPAKKPAKKPVKKTTPKSKPKDKDVDDESLQQQYEEETGKKSIWRGKKTKAFQEWKDNKSN</sequence>
<proteinExistence type="predicted"/>
<organism evidence="2">
    <name type="scientific">marine sediment metagenome</name>
    <dbReference type="NCBI Taxonomy" id="412755"/>
    <lineage>
        <taxon>unclassified sequences</taxon>
        <taxon>metagenomes</taxon>
        <taxon>ecological metagenomes</taxon>
    </lineage>
</organism>
<feature type="compositionally biased region" description="Basic and acidic residues" evidence="1">
    <location>
        <begin position="129"/>
        <end position="139"/>
    </location>
</feature>
<reference evidence="2" key="1">
    <citation type="journal article" date="2015" name="Nature">
        <title>Complex archaea that bridge the gap between prokaryotes and eukaryotes.</title>
        <authorList>
            <person name="Spang A."/>
            <person name="Saw J.H."/>
            <person name="Jorgensen S.L."/>
            <person name="Zaremba-Niedzwiedzka K."/>
            <person name="Martijn J."/>
            <person name="Lind A.E."/>
            <person name="van Eijk R."/>
            <person name="Schleper C."/>
            <person name="Guy L."/>
            <person name="Ettema T.J."/>
        </authorList>
    </citation>
    <scope>NUCLEOTIDE SEQUENCE</scope>
</reference>
<dbReference type="Gene3D" id="6.20.50.80">
    <property type="match status" value="1"/>
</dbReference>
<dbReference type="EMBL" id="LAZR01011402">
    <property type="protein sequence ID" value="KKM61893.1"/>
    <property type="molecule type" value="Genomic_DNA"/>
</dbReference>
<gene>
    <name evidence="2" type="ORF">LCGC14_1527180</name>
</gene>
<protein>
    <submittedName>
        <fullName evidence="2">Uncharacterized protein</fullName>
    </submittedName>
</protein>
<feature type="region of interest" description="Disordered" evidence="1">
    <location>
        <begin position="1"/>
        <end position="20"/>
    </location>
</feature>